<dbReference type="AlphaFoldDB" id="A0A1G7FSW7"/>
<proteinExistence type="predicted"/>
<feature type="transmembrane region" description="Helical" evidence="1">
    <location>
        <begin position="78"/>
        <end position="95"/>
    </location>
</feature>
<protein>
    <submittedName>
        <fullName evidence="2">N-ATPase, AtpR subunit</fullName>
    </submittedName>
</protein>
<organism evidence="2 3">
    <name type="scientific">Celeribacter baekdonensis</name>
    <dbReference type="NCBI Taxonomy" id="875171"/>
    <lineage>
        <taxon>Bacteria</taxon>
        <taxon>Pseudomonadati</taxon>
        <taxon>Pseudomonadota</taxon>
        <taxon>Alphaproteobacteria</taxon>
        <taxon>Rhodobacterales</taxon>
        <taxon>Roseobacteraceae</taxon>
        <taxon>Celeribacter</taxon>
    </lineage>
</organism>
<keyword evidence="1" id="KW-0472">Membrane</keyword>
<reference evidence="2 3" key="1">
    <citation type="submission" date="2016-10" db="EMBL/GenBank/DDBJ databases">
        <authorList>
            <person name="de Groot N.N."/>
        </authorList>
    </citation>
    <scope>NUCLEOTIDE SEQUENCE [LARGE SCALE GENOMIC DNA]</scope>
    <source>
        <strain evidence="2 3">DSM 27375</strain>
    </source>
</reference>
<keyword evidence="1" id="KW-0812">Transmembrane</keyword>
<dbReference type="InterPro" id="IPR017581">
    <property type="entry name" value="AtpR-like"/>
</dbReference>
<feature type="transmembrane region" description="Helical" evidence="1">
    <location>
        <begin position="51"/>
        <end position="72"/>
    </location>
</feature>
<gene>
    <name evidence="2" type="ORF">SAMN04488117_101230</name>
</gene>
<name>A0A1G7FSW7_9RHOB</name>
<accession>A0A1G7FSW7</accession>
<dbReference type="EMBL" id="FNBL01000001">
    <property type="protein sequence ID" value="SDE78996.1"/>
    <property type="molecule type" value="Genomic_DNA"/>
</dbReference>
<evidence type="ECO:0000313" key="3">
    <source>
        <dbReference type="Proteomes" id="UP000182284"/>
    </source>
</evidence>
<dbReference type="RefSeq" id="WP_245707924.1">
    <property type="nucleotide sequence ID" value="NZ_FNBL01000001.1"/>
</dbReference>
<feature type="transmembrane region" description="Helical" evidence="1">
    <location>
        <begin position="16"/>
        <end position="39"/>
    </location>
</feature>
<dbReference type="Pfam" id="PF12966">
    <property type="entry name" value="AtpR"/>
    <property type="match status" value="1"/>
</dbReference>
<evidence type="ECO:0000313" key="2">
    <source>
        <dbReference type="EMBL" id="SDE78996.1"/>
    </source>
</evidence>
<evidence type="ECO:0000256" key="1">
    <source>
        <dbReference type="SAM" id="Phobius"/>
    </source>
</evidence>
<keyword evidence="1" id="KW-1133">Transmembrane helix</keyword>
<dbReference type="Proteomes" id="UP000182284">
    <property type="component" value="Unassembled WGS sequence"/>
</dbReference>
<sequence length="109" mass="11561">MMTVDAMSVDVMSVDWMALLIGLASGAVMSAIFFAGLAYGMQRALQAAHPVFVLILSAVLRMVLLLGVGWVVVTLAGGWAFAGFALAFVILRFLVLRLDLFPPRSGATS</sequence>